<evidence type="ECO:0000313" key="2">
    <source>
        <dbReference type="Proteomes" id="UP000078540"/>
    </source>
</evidence>
<organism evidence="1 2">
    <name type="scientific">Atta colombica</name>
    <dbReference type="NCBI Taxonomy" id="520822"/>
    <lineage>
        <taxon>Eukaryota</taxon>
        <taxon>Metazoa</taxon>
        <taxon>Ecdysozoa</taxon>
        <taxon>Arthropoda</taxon>
        <taxon>Hexapoda</taxon>
        <taxon>Insecta</taxon>
        <taxon>Pterygota</taxon>
        <taxon>Neoptera</taxon>
        <taxon>Endopterygota</taxon>
        <taxon>Hymenoptera</taxon>
        <taxon>Apocrita</taxon>
        <taxon>Aculeata</taxon>
        <taxon>Formicoidea</taxon>
        <taxon>Formicidae</taxon>
        <taxon>Myrmicinae</taxon>
        <taxon>Atta</taxon>
    </lineage>
</organism>
<reference evidence="1 2" key="1">
    <citation type="submission" date="2015-09" db="EMBL/GenBank/DDBJ databases">
        <title>Atta colombica WGS genome.</title>
        <authorList>
            <person name="Nygaard S."/>
            <person name="Hu H."/>
            <person name="Boomsma J."/>
            <person name="Zhang G."/>
        </authorList>
    </citation>
    <scope>NUCLEOTIDE SEQUENCE [LARGE SCALE GENOMIC DNA]</scope>
    <source>
        <strain evidence="1">Treedump-2</strain>
        <tissue evidence="1">Whole body</tissue>
    </source>
</reference>
<gene>
    <name evidence="1" type="ORF">ALC53_05850</name>
</gene>
<accession>A0A151I3K2</accession>
<protein>
    <submittedName>
        <fullName evidence="1">Uncharacterized protein</fullName>
    </submittedName>
</protein>
<dbReference type="Proteomes" id="UP000078540">
    <property type="component" value="Unassembled WGS sequence"/>
</dbReference>
<evidence type="ECO:0000313" key="1">
    <source>
        <dbReference type="EMBL" id="KYM83674.1"/>
    </source>
</evidence>
<name>A0A151I3K2_9HYME</name>
<dbReference type="AlphaFoldDB" id="A0A151I3K2"/>
<sequence length="58" mass="7081">MLLILRECEKNYRRCQLNTFKRQKANSVINYDYIKEKVTSQSFTTKEDLKRRILLALR</sequence>
<dbReference type="EMBL" id="KQ976484">
    <property type="protein sequence ID" value="KYM83674.1"/>
    <property type="molecule type" value="Genomic_DNA"/>
</dbReference>
<proteinExistence type="predicted"/>
<keyword evidence="2" id="KW-1185">Reference proteome</keyword>